<dbReference type="GO" id="GO:0008270">
    <property type="term" value="F:zinc ion binding"/>
    <property type="evidence" value="ECO:0007669"/>
    <property type="project" value="UniProtKB-KW"/>
</dbReference>
<evidence type="ECO:0000256" key="1">
    <source>
        <dbReference type="ARBA" id="ARBA00000900"/>
    </source>
</evidence>
<gene>
    <name evidence="11" type="ORF">SASPL_118439</name>
</gene>
<feature type="compositionally biased region" description="Basic and acidic residues" evidence="9">
    <location>
        <begin position="405"/>
        <end position="415"/>
    </location>
</feature>
<sequence>MQRGRSALNSFPEQFDLNQGPVPENASMDHSGSWNTMLNPVENRLSNDIIGATDGNDSCIDGVAPSFSGWDRGESSSSANNMQDGARGADSKTRLGWSSSFNACSERNARSEDWSFPQPNTTSNSNMIAGRPQTMQNLCSTDASMNLNLNDGQTWNHDYYRGSGAVLPHNLYKSGHSVMDQNPTFYPSSSDMGTFSGRSSTSSENYDLAGPFGSWGSSCKRKALDGNSGQFYPGGSSSSNQPIDKNIMQHPARGRYNTPGNISISSGPVNLSSTNLIEQVNPSIGAGLSRVPPSPSPSSSVPGVAESSGRRFAARLNHGRHEPIPFDTPRNSSLRSSGAYASHLSRPITNIDSAELRPSITLPMNQANSLTQPHLMPVNEARGTYSYPWNGSLSSRGGSSSSSGERGHGAPEDINVRSSRRNNLEYPMTISAPETRTVLPDQIDWSFAPGTSASSRNHPTGSRIGHSSGGRTHSGAWLPHQNPTSPNHQRLSESFPWLPTHRVEPESGTARSHFALLSSAFSSLDEAANSSRHHLDQRSAALLMDIPGAEDVIGRRSLAAVEGRHRLIRQVLNAMQRGVHLQDEDYMLIDPFTNGFSELHDRHRDMRLDVDNMSYEELLALEERIGNVSTGLSEEQISGSMKQRKYEGAGSSLPNIEPCCICQEDYITGEDIGILNCGHEFHTGCIKQWLKLKNLCPTFAVETGSLSPHMLGGLKNEEIHRGACVNHAFRHSWLLLCTCKIFKFSVIGDSFCGLFVMEIGDA</sequence>
<reference evidence="11" key="1">
    <citation type="submission" date="2018-01" db="EMBL/GenBank/DDBJ databases">
        <authorList>
            <person name="Mao J.F."/>
        </authorList>
    </citation>
    <scope>NUCLEOTIDE SEQUENCE</scope>
    <source>
        <strain evidence="11">Huo1</strain>
        <tissue evidence="11">Leaf</tissue>
    </source>
</reference>
<keyword evidence="5 8" id="KW-0863">Zinc-finger</keyword>
<dbReference type="PANTHER" id="PTHR22937">
    <property type="entry name" value="E3 UBIQUITIN-PROTEIN LIGASE RNF165"/>
    <property type="match status" value="1"/>
</dbReference>
<evidence type="ECO:0000313" key="11">
    <source>
        <dbReference type="EMBL" id="KAG6421880.1"/>
    </source>
</evidence>
<protein>
    <recommendedName>
        <fullName evidence="2">RING-type E3 ubiquitin transferase</fullName>
        <ecNumber evidence="2">2.3.2.27</ecNumber>
    </recommendedName>
</protein>
<organism evidence="11">
    <name type="scientific">Salvia splendens</name>
    <name type="common">Scarlet sage</name>
    <dbReference type="NCBI Taxonomy" id="180675"/>
    <lineage>
        <taxon>Eukaryota</taxon>
        <taxon>Viridiplantae</taxon>
        <taxon>Streptophyta</taxon>
        <taxon>Embryophyta</taxon>
        <taxon>Tracheophyta</taxon>
        <taxon>Spermatophyta</taxon>
        <taxon>Magnoliopsida</taxon>
        <taxon>eudicotyledons</taxon>
        <taxon>Gunneridae</taxon>
        <taxon>Pentapetalae</taxon>
        <taxon>asterids</taxon>
        <taxon>lamiids</taxon>
        <taxon>Lamiales</taxon>
        <taxon>Lamiaceae</taxon>
        <taxon>Nepetoideae</taxon>
        <taxon>Mentheae</taxon>
        <taxon>Salviinae</taxon>
        <taxon>Salvia</taxon>
        <taxon>Salvia subgen. Calosphace</taxon>
        <taxon>core Calosphace</taxon>
    </lineage>
</organism>
<dbReference type="Pfam" id="PF13639">
    <property type="entry name" value="zf-RING_2"/>
    <property type="match status" value="1"/>
</dbReference>
<feature type="domain" description="RING-type" evidence="10">
    <location>
        <begin position="659"/>
        <end position="697"/>
    </location>
</feature>
<dbReference type="InterPro" id="IPR013083">
    <property type="entry name" value="Znf_RING/FYVE/PHD"/>
</dbReference>
<evidence type="ECO:0000256" key="8">
    <source>
        <dbReference type="PROSITE-ProRule" id="PRU00175"/>
    </source>
</evidence>
<keyword evidence="3" id="KW-0808">Transferase</keyword>
<evidence type="ECO:0000256" key="9">
    <source>
        <dbReference type="SAM" id="MobiDB-lite"/>
    </source>
</evidence>
<evidence type="ECO:0000256" key="3">
    <source>
        <dbReference type="ARBA" id="ARBA00022679"/>
    </source>
</evidence>
<comment type="caution">
    <text evidence="11">The sequence shown here is derived from an EMBL/GenBank/DDBJ whole genome shotgun (WGS) entry which is preliminary data.</text>
</comment>
<feature type="region of interest" description="Disordered" evidence="9">
    <location>
        <begin position="449"/>
        <end position="492"/>
    </location>
</feature>
<feature type="compositionally biased region" description="Low complexity" evidence="9">
    <location>
        <begin position="297"/>
        <end position="306"/>
    </location>
</feature>
<dbReference type="InterPro" id="IPR045191">
    <property type="entry name" value="MBR1/2-like"/>
</dbReference>
<dbReference type="PROSITE" id="PS50089">
    <property type="entry name" value="ZF_RING_2"/>
    <property type="match status" value="1"/>
</dbReference>
<dbReference type="InterPro" id="IPR001841">
    <property type="entry name" value="Znf_RING"/>
</dbReference>
<evidence type="ECO:0000313" key="12">
    <source>
        <dbReference type="Proteomes" id="UP000298416"/>
    </source>
</evidence>
<keyword evidence="4" id="KW-0479">Metal-binding</keyword>
<feature type="compositionally biased region" description="Low complexity" evidence="9">
    <location>
        <begin position="393"/>
        <end position="404"/>
    </location>
</feature>
<dbReference type="EMBL" id="PNBA02000006">
    <property type="protein sequence ID" value="KAG6421880.1"/>
    <property type="molecule type" value="Genomic_DNA"/>
</dbReference>
<name>A0A8X8Y1A9_SALSN</name>
<dbReference type="PANTHER" id="PTHR22937:SF216">
    <property type="entry name" value="RING-TYPE E3 UBIQUITIN TRANSFERASE"/>
    <property type="match status" value="1"/>
</dbReference>
<feature type="compositionally biased region" description="Polar residues" evidence="9">
    <location>
        <begin position="449"/>
        <end position="460"/>
    </location>
</feature>
<feature type="region of interest" description="Disordered" evidence="9">
    <location>
        <begin position="70"/>
        <end position="93"/>
    </location>
</feature>
<comment type="catalytic activity">
    <reaction evidence="1">
        <text>S-ubiquitinyl-[E2 ubiquitin-conjugating enzyme]-L-cysteine + [acceptor protein]-L-lysine = [E2 ubiquitin-conjugating enzyme]-L-cysteine + N(6)-ubiquitinyl-[acceptor protein]-L-lysine.</text>
        <dbReference type="EC" id="2.3.2.27"/>
    </reaction>
</comment>
<feature type="region of interest" description="Disordered" evidence="9">
    <location>
        <begin position="1"/>
        <end position="35"/>
    </location>
</feature>
<reference evidence="11" key="2">
    <citation type="submission" date="2020-08" db="EMBL/GenBank/DDBJ databases">
        <title>Plant Genome Project.</title>
        <authorList>
            <person name="Zhang R.-G."/>
        </authorList>
    </citation>
    <scope>NUCLEOTIDE SEQUENCE</scope>
    <source>
        <strain evidence="11">Huo1</strain>
        <tissue evidence="11">Leaf</tissue>
    </source>
</reference>
<proteinExistence type="predicted"/>
<dbReference type="Gene3D" id="3.30.40.10">
    <property type="entry name" value="Zinc/RING finger domain, C3HC4 (zinc finger)"/>
    <property type="match status" value="1"/>
</dbReference>
<dbReference type="AlphaFoldDB" id="A0A8X8Y1A9"/>
<evidence type="ECO:0000256" key="6">
    <source>
        <dbReference type="ARBA" id="ARBA00022786"/>
    </source>
</evidence>
<keyword evidence="7" id="KW-0862">Zinc</keyword>
<evidence type="ECO:0000259" key="10">
    <source>
        <dbReference type="PROSITE" id="PS50089"/>
    </source>
</evidence>
<dbReference type="SUPFAM" id="SSF57850">
    <property type="entry name" value="RING/U-box"/>
    <property type="match status" value="1"/>
</dbReference>
<dbReference type="SMART" id="SM00184">
    <property type="entry name" value="RING"/>
    <property type="match status" value="1"/>
</dbReference>
<dbReference type="GO" id="GO:0061630">
    <property type="term" value="F:ubiquitin protein ligase activity"/>
    <property type="evidence" value="ECO:0007669"/>
    <property type="project" value="UniProtKB-EC"/>
</dbReference>
<dbReference type="EC" id="2.3.2.27" evidence="2"/>
<keyword evidence="12" id="KW-1185">Reference proteome</keyword>
<evidence type="ECO:0000256" key="4">
    <source>
        <dbReference type="ARBA" id="ARBA00022723"/>
    </source>
</evidence>
<keyword evidence="6" id="KW-0833">Ubl conjugation pathway</keyword>
<evidence type="ECO:0000256" key="5">
    <source>
        <dbReference type="ARBA" id="ARBA00022771"/>
    </source>
</evidence>
<feature type="region of interest" description="Disordered" evidence="9">
    <location>
        <begin position="393"/>
        <end position="421"/>
    </location>
</feature>
<dbReference type="Proteomes" id="UP000298416">
    <property type="component" value="Unassembled WGS sequence"/>
</dbReference>
<evidence type="ECO:0000256" key="2">
    <source>
        <dbReference type="ARBA" id="ARBA00012483"/>
    </source>
</evidence>
<feature type="region of interest" description="Disordered" evidence="9">
    <location>
        <begin position="286"/>
        <end position="306"/>
    </location>
</feature>
<evidence type="ECO:0000256" key="7">
    <source>
        <dbReference type="ARBA" id="ARBA00022833"/>
    </source>
</evidence>
<accession>A0A8X8Y1A9</accession>